<comment type="subunit">
    <text evidence="1">Heterotrimer of A, B and C subunits.</text>
</comment>
<keyword evidence="1" id="KW-0067">ATP-binding</keyword>
<dbReference type="EMBL" id="MHKD01000014">
    <property type="protein sequence ID" value="OGY84445.1"/>
    <property type="molecule type" value="Genomic_DNA"/>
</dbReference>
<dbReference type="Proteomes" id="UP000176952">
    <property type="component" value="Unassembled WGS sequence"/>
</dbReference>
<keyword evidence="1" id="KW-0547">Nucleotide-binding</keyword>
<evidence type="ECO:0000313" key="2">
    <source>
        <dbReference type="EMBL" id="OGY84445.1"/>
    </source>
</evidence>
<dbReference type="GO" id="GO:0070681">
    <property type="term" value="P:glutaminyl-tRNAGln biosynthesis via transamidation"/>
    <property type="evidence" value="ECO:0007669"/>
    <property type="project" value="TreeGrafter"/>
</dbReference>
<dbReference type="GO" id="GO:0005524">
    <property type="term" value="F:ATP binding"/>
    <property type="evidence" value="ECO:0007669"/>
    <property type="project" value="UniProtKB-KW"/>
</dbReference>
<evidence type="ECO:0000313" key="3">
    <source>
        <dbReference type="Proteomes" id="UP000176952"/>
    </source>
</evidence>
<name>A0A1G2B636_9BACT</name>
<reference evidence="2 3" key="1">
    <citation type="journal article" date="2016" name="Nat. Commun.">
        <title>Thousands of microbial genomes shed light on interconnected biogeochemical processes in an aquifer system.</title>
        <authorList>
            <person name="Anantharaman K."/>
            <person name="Brown C.T."/>
            <person name="Hug L.A."/>
            <person name="Sharon I."/>
            <person name="Castelle C.J."/>
            <person name="Probst A.J."/>
            <person name="Thomas B.C."/>
            <person name="Singh A."/>
            <person name="Wilkins M.J."/>
            <person name="Karaoz U."/>
            <person name="Brodie E.L."/>
            <person name="Williams K.H."/>
            <person name="Hubbard S.S."/>
            <person name="Banfield J.F."/>
        </authorList>
    </citation>
    <scope>NUCLEOTIDE SEQUENCE [LARGE SCALE GENOMIC DNA]</scope>
</reference>
<dbReference type="HAMAP" id="MF_00122">
    <property type="entry name" value="GatC"/>
    <property type="match status" value="1"/>
</dbReference>
<organism evidence="2 3">
    <name type="scientific">Candidatus Kerfeldbacteria bacterium RIFCSPHIGHO2_12_FULL_48_17</name>
    <dbReference type="NCBI Taxonomy" id="1798542"/>
    <lineage>
        <taxon>Bacteria</taxon>
        <taxon>Candidatus Kerfeldiibacteriota</taxon>
    </lineage>
</organism>
<dbReference type="EC" id="6.3.5.-" evidence="1"/>
<proteinExistence type="inferred from homology"/>
<dbReference type="GO" id="GO:0006450">
    <property type="term" value="P:regulation of translational fidelity"/>
    <property type="evidence" value="ECO:0007669"/>
    <property type="project" value="InterPro"/>
</dbReference>
<keyword evidence="1" id="KW-0648">Protein biosynthesis</keyword>
<sequence length="95" mass="10595">MQITPEIIKRTAELSRIALTAGEQANLGRELTGILNHIDELQQVNTKTVEPTNQVTNLNNMYRDDIVKPYDNVAGLLAGAHEVVENYIKVKQVLP</sequence>
<dbReference type="NCBIfam" id="TIGR00135">
    <property type="entry name" value="gatC"/>
    <property type="match status" value="1"/>
</dbReference>
<dbReference type="SUPFAM" id="SSF141000">
    <property type="entry name" value="Glu-tRNAGln amidotransferase C subunit"/>
    <property type="match status" value="1"/>
</dbReference>
<dbReference type="Gene3D" id="1.10.20.60">
    <property type="entry name" value="Glu-tRNAGln amidotransferase C subunit, N-terminal domain"/>
    <property type="match status" value="1"/>
</dbReference>
<dbReference type="InterPro" id="IPR003837">
    <property type="entry name" value="GatC"/>
</dbReference>
<protein>
    <recommendedName>
        <fullName evidence="1">Aspartyl/glutamyl-tRNA(Asn/Gln) amidotransferase subunit C</fullName>
        <shortName evidence="1">Asp/Glu-ADT subunit C</shortName>
        <ecNumber evidence="1">6.3.5.-</ecNumber>
    </recommendedName>
</protein>
<gene>
    <name evidence="1" type="primary">gatC</name>
    <name evidence="2" type="ORF">A3F54_00710</name>
</gene>
<dbReference type="InterPro" id="IPR036113">
    <property type="entry name" value="Asp/Glu-ADT_sf_sub_c"/>
</dbReference>
<dbReference type="Pfam" id="PF02686">
    <property type="entry name" value="GatC"/>
    <property type="match status" value="1"/>
</dbReference>
<comment type="similarity">
    <text evidence="1">Belongs to the GatC family.</text>
</comment>
<dbReference type="PANTHER" id="PTHR15004">
    <property type="entry name" value="GLUTAMYL-TRNA(GLN) AMIDOTRANSFERASE SUBUNIT C, MITOCHONDRIAL"/>
    <property type="match status" value="1"/>
</dbReference>
<comment type="function">
    <text evidence="1">Allows the formation of correctly charged Asn-tRNA(Asn) or Gln-tRNA(Gln) through the transamidation of misacylated Asp-tRNA(Asn) or Glu-tRNA(Gln) in organisms which lack either or both of asparaginyl-tRNA or glutaminyl-tRNA synthetases. The reaction takes place in the presence of glutamine and ATP through an activated phospho-Asp-tRNA(Asn) or phospho-Glu-tRNA(Gln).</text>
</comment>
<comment type="caution">
    <text evidence="2">The sequence shown here is derived from an EMBL/GenBank/DDBJ whole genome shotgun (WGS) entry which is preliminary data.</text>
</comment>
<dbReference type="GO" id="GO:0050567">
    <property type="term" value="F:glutaminyl-tRNA synthase (glutamine-hydrolyzing) activity"/>
    <property type="evidence" value="ECO:0007669"/>
    <property type="project" value="UniProtKB-UniRule"/>
</dbReference>
<evidence type="ECO:0000256" key="1">
    <source>
        <dbReference type="HAMAP-Rule" id="MF_00122"/>
    </source>
</evidence>
<dbReference type="PANTHER" id="PTHR15004:SF0">
    <property type="entry name" value="GLUTAMYL-TRNA(GLN) AMIDOTRANSFERASE SUBUNIT C, MITOCHONDRIAL"/>
    <property type="match status" value="1"/>
</dbReference>
<comment type="catalytic activity">
    <reaction evidence="1">
        <text>L-aspartyl-tRNA(Asn) + L-glutamine + ATP + H2O = L-asparaginyl-tRNA(Asn) + L-glutamate + ADP + phosphate + 2 H(+)</text>
        <dbReference type="Rhea" id="RHEA:14513"/>
        <dbReference type="Rhea" id="RHEA-COMP:9674"/>
        <dbReference type="Rhea" id="RHEA-COMP:9677"/>
        <dbReference type="ChEBI" id="CHEBI:15377"/>
        <dbReference type="ChEBI" id="CHEBI:15378"/>
        <dbReference type="ChEBI" id="CHEBI:29985"/>
        <dbReference type="ChEBI" id="CHEBI:30616"/>
        <dbReference type="ChEBI" id="CHEBI:43474"/>
        <dbReference type="ChEBI" id="CHEBI:58359"/>
        <dbReference type="ChEBI" id="CHEBI:78515"/>
        <dbReference type="ChEBI" id="CHEBI:78516"/>
        <dbReference type="ChEBI" id="CHEBI:456216"/>
    </reaction>
</comment>
<keyword evidence="1" id="KW-0436">Ligase</keyword>
<accession>A0A1G2B636</accession>
<dbReference type="STRING" id="1798542.A3F54_00710"/>
<dbReference type="GO" id="GO:0050566">
    <property type="term" value="F:asparaginyl-tRNA synthase (glutamine-hydrolyzing) activity"/>
    <property type="evidence" value="ECO:0007669"/>
    <property type="project" value="RHEA"/>
</dbReference>
<comment type="catalytic activity">
    <reaction evidence="1">
        <text>L-glutamyl-tRNA(Gln) + L-glutamine + ATP + H2O = L-glutaminyl-tRNA(Gln) + L-glutamate + ADP + phosphate + H(+)</text>
        <dbReference type="Rhea" id="RHEA:17521"/>
        <dbReference type="Rhea" id="RHEA-COMP:9681"/>
        <dbReference type="Rhea" id="RHEA-COMP:9684"/>
        <dbReference type="ChEBI" id="CHEBI:15377"/>
        <dbReference type="ChEBI" id="CHEBI:15378"/>
        <dbReference type="ChEBI" id="CHEBI:29985"/>
        <dbReference type="ChEBI" id="CHEBI:30616"/>
        <dbReference type="ChEBI" id="CHEBI:43474"/>
        <dbReference type="ChEBI" id="CHEBI:58359"/>
        <dbReference type="ChEBI" id="CHEBI:78520"/>
        <dbReference type="ChEBI" id="CHEBI:78521"/>
        <dbReference type="ChEBI" id="CHEBI:456216"/>
    </reaction>
</comment>
<dbReference type="GO" id="GO:0006412">
    <property type="term" value="P:translation"/>
    <property type="evidence" value="ECO:0007669"/>
    <property type="project" value="UniProtKB-UniRule"/>
</dbReference>
<dbReference type="AlphaFoldDB" id="A0A1G2B636"/>